<sequence>MAYRPPLKDGELPPWLTRRHLPQTHYVYHGTSRESAAEIMQKGFIESPIGLLGRGIYGAHDRAEVKITPVNDLTWRSDYDAVYSIAANIHEMCFKEEVVQSVSISTDSGREWLAVRDSERLIWNQKSHLVLEREEPSAAPIFSPQRSHTVQNSTKRPKTPPPTPPVRCRQIHFAWLWRILFTCGVLWLLQPYHQAAEFAHITLDFLNGTSFDLLEYLYVILASVFDKLGTASNAGCLTLCKTASLAMANLPSRDEAAEILDIVAGTMNRVRLAWFEGGYVLAVIFDELGIAGNAGCVALCKAANFAIAGLFSHDQALDFWPDRLYLILSVSFDEVGLAANAGCVALRKAANFAIAGLPFLPDRLYLILSVSFDEVGLAANAGCVALCKAANFAIAGLPSHDQALDFWVMTVECLSMLGKALLDRLYLTLSVSFDKVGIAANAGCVALCKAANFAIAGLPSRDQALDFWVMTVECSRRLGKALLDRLHPILSVSFDKVGIAANAGCVALCKAANFALALPSQPHAIELCDLTAYFLSRLLDSFYWILASAFDAGGKAANAAVVSLCMTLHSLVRSFRYK</sequence>
<feature type="region of interest" description="Disordered" evidence="1">
    <location>
        <begin position="142"/>
        <end position="164"/>
    </location>
</feature>
<evidence type="ECO:0008006" key="4">
    <source>
        <dbReference type="Google" id="ProtNLM"/>
    </source>
</evidence>
<keyword evidence="3" id="KW-1185">Reference proteome</keyword>
<proteinExistence type="predicted"/>
<dbReference type="EMBL" id="CAUJNA010000136">
    <property type="protein sequence ID" value="CAJ1372451.1"/>
    <property type="molecule type" value="Genomic_DNA"/>
</dbReference>
<accession>A0AA36MI49</accession>
<protein>
    <recommendedName>
        <fullName evidence="4">PARP catalytic domain-containing protein</fullName>
    </recommendedName>
</protein>
<evidence type="ECO:0000256" key="1">
    <source>
        <dbReference type="SAM" id="MobiDB-lite"/>
    </source>
</evidence>
<feature type="compositionally biased region" description="Polar residues" evidence="1">
    <location>
        <begin position="144"/>
        <end position="153"/>
    </location>
</feature>
<evidence type="ECO:0000313" key="2">
    <source>
        <dbReference type="EMBL" id="CAJ1372451.1"/>
    </source>
</evidence>
<dbReference type="Proteomes" id="UP001178507">
    <property type="component" value="Unassembled WGS sequence"/>
</dbReference>
<comment type="caution">
    <text evidence="2">The sequence shown here is derived from an EMBL/GenBank/DDBJ whole genome shotgun (WGS) entry which is preliminary data.</text>
</comment>
<organism evidence="2 3">
    <name type="scientific">Effrenium voratum</name>
    <dbReference type="NCBI Taxonomy" id="2562239"/>
    <lineage>
        <taxon>Eukaryota</taxon>
        <taxon>Sar</taxon>
        <taxon>Alveolata</taxon>
        <taxon>Dinophyceae</taxon>
        <taxon>Suessiales</taxon>
        <taxon>Symbiodiniaceae</taxon>
        <taxon>Effrenium</taxon>
    </lineage>
</organism>
<name>A0AA36MI49_9DINO</name>
<dbReference type="AlphaFoldDB" id="A0AA36MI49"/>
<reference evidence="2" key="1">
    <citation type="submission" date="2023-08" db="EMBL/GenBank/DDBJ databases">
        <authorList>
            <person name="Chen Y."/>
            <person name="Shah S."/>
            <person name="Dougan E. K."/>
            <person name="Thang M."/>
            <person name="Chan C."/>
        </authorList>
    </citation>
    <scope>NUCLEOTIDE SEQUENCE</scope>
</reference>
<evidence type="ECO:0000313" key="3">
    <source>
        <dbReference type="Proteomes" id="UP001178507"/>
    </source>
</evidence>
<dbReference type="SUPFAM" id="SSF56399">
    <property type="entry name" value="ADP-ribosylation"/>
    <property type="match status" value="1"/>
</dbReference>
<gene>
    <name evidence="2" type="ORF">EVOR1521_LOCUS2532</name>
</gene>